<gene>
    <name evidence="2" type="ORF">BT63DRAFT_423549</name>
</gene>
<accession>A0A6A6UJU3</accession>
<name>A0A6A6UJU3_9PEZI</name>
<sequence length="423" mass="46913">MEHNFVFPCYWGGHACQLHAPPYLQSSNWEELKQEVMNISPTSNKGAGILSLPVEILSMIASETNSPIWHTLFALSHPDIYAAVGVPTVLPPQRPGAEGLFNANRLKLYQNLEKTFWPDFRYCHECKILHRVGHLGLAGAGSNPKDRIDIGGRFSQLPYQYLNLVGYQNAICPGLLRCCERDSNLKLTAFTPAQEPGTEFILDPQKTHAKANKEQTRSIESAGGSTPAASSGRLPLRHRMVKRLVSALPARISLIRPYKSHGKSEPRPKMFESSISFNIEYNIVPYRIPTGGLVLHSAVQLVFPLPIHGNAPVGVVFDPDDFRAKIGTAVRELDWRICQHLSTKWGTLGAGLKSQADMVFRGYDAPINYGPTVVACPCCEIVARIKLWDPDHSSSYPYGEVTITTRQQVGLVQQAITKLEDHV</sequence>
<keyword evidence="3" id="KW-1185">Reference proteome</keyword>
<evidence type="ECO:0000313" key="3">
    <source>
        <dbReference type="Proteomes" id="UP000799302"/>
    </source>
</evidence>
<evidence type="ECO:0000256" key="1">
    <source>
        <dbReference type="SAM" id="MobiDB-lite"/>
    </source>
</evidence>
<feature type="compositionally biased region" description="Low complexity" evidence="1">
    <location>
        <begin position="221"/>
        <end position="232"/>
    </location>
</feature>
<organism evidence="2 3">
    <name type="scientific">Microthyrium microscopicum</name>
    <dbReference type="NCBI Taxonomy" id="703497"/>
    <lineage>
        <taxon>Eukaryota</taxon>
        <taxon>Fungi</taxon>
        <taxon>Dikarya</taxon>
        <taxon>Ascomycota</taxon>
        <taxon>Pezizomycotina</taxon>
        <taxon>Dothideomycetes</taxon>
        <taxon>Dothideomycetes incertae sedis</taxon>
        <taxon>Microthyriales</taxon>
        <taxon>Microthyriaceae</taxon>
        <taxon>Microthyrium</taxon>
    </lineage>
</organism>
<dbReference type="Proteomes" id="UP000799302">
    <property type="component" value="Unassembled WGS sequence"/>
</dbReference>
<evidence type="ECO:0000313" key="2">
    <source>
        <dbReference type="EMBL" id="KAF2671338.1"/>
    </source>
</evidence>
<feature type="region of interest" description="Disordered" evidence="1">
    <location>
        <begin position="206"/>
        <end position="232"/>
    </location>
</feature>
<dbReference type="EMBL" id="MU004233">
    <property type="protein sequence ID" value="KAF2671338.1"/>
    <property type="molecule type" value="Genomic_DNA"/>
</dbReference>
<reference evidence="2" key="1">
    <citation type="journal article" date="2020" name="Stud. Mycol.">
        <title>101 Dothideomycetes genomes: a test case for predicting lifestyles and emergence of pathogens.</title>
        <authorList>
            <person name="Haridas S."/>
            <person name="Albert R."/>
            <person name="Binder M."/>
            <person name="Bloem J."/>
            <person name="Labutti K."/>
            <person name="Salamov A."/>
            <person name="Andreopoulos B."/>
            <person name="Baker S."/>
            <person name="Barry K."/>
            <person name="Bills G."/>
            <person name="Bluhm B."/>
            <person name="Cannon C."/>
            <person name="Castanera R."/>
            <person name="Culley D."/>
            <person name="Daum C."/>
            <person name="Ezra D."/>
            <person name="Gonzalez J."/>
            <person name="Henrissat B."/>
            <person name="Kuo A."/>
            <person name="Liang C."/>
            <person name="Lipzen A."/>
            <person name="Lutzoni F."/>
            <person name="Magnuson J."/>
            <person name="Mondo S."/>
            <person name="Nolan M."/>
            <person name="Ohm R."/>
            <person name="Pangilinan J."/>
            <person name="Park H.-J."/>
            <person name="Ramirez L."/>
            <person name="Alfaro M."/>
            <person name="Sun H."/>
            <person name="Tritt A."/>
            <person name="Yoshinaga Y."/>
            <person name="Zwiers L.-H."/>
            <person name="Turgeon B."/>
            <person name="Goodwin S."/>
            <person name="Spatafora J."/>
            <person name="Crous P."/>
            <person name="Grigoriev I."/>
        </authorList>
    </citation>
    <scope>NUCLEOTIDE SEQUENCE</scope>
    <source>
        <strain evidence="2">CBS 115976</strain>
    </source>
</reference>
<proteinExistence type="predicted"/>
<protein>
    <submittedName>
        <fullName evidence="2">Uncharacterized protein</fullName>
    </submittedName>
</protein>
<dbReference type="AlphaFoldDB" id="A0A6A6UJU3"/>